<evidence type="ECO:0000313" key="2">
    <source>
        <dbReference type="EMBL" id="CAG9814094.1"/>
    </source>
</evidence>
<name>A0A9N9X0R4_PHACE</name>
<reference evidence="2" key="2">
    <citation type="submission" date="2022-10" db="EMBL/GenBank/DDBJ databases">
        <authorList>
            <consortium name="ENA_rothamsted_submissions"/>
            <consortium name="culmorum"/>
            <person name="King R."/>
        </authorList>
    </citation>
    <scope>NUCLEOTIDE SEQUENCE</scope>
</reference>
<keyword evidence="3" id="KW-1185">Reference proteome</keyword>
<gene>
    <name evidence="2" type="ORF">PHAECO_LOCUS1784</name>
</gene>
<dbReference type="PANTHER" id="PTHR33173">
    <property type="match status" value="1"/>
</dbReference>
<dbReference type="OrthoDB" id="10064970at2759"/>
<proteinExistence type="predicted"/>
<dbReference type="PANTHER" id="PTHR33173:SF2">
    <property type="entry name" value="MYND-TYPE DOMAIN-CONTAINING PROTEIN"/>
    <property type="match status" value="1"/>
</dbReference>
<dbReference type="Proteomes" id="UP001153737">
    <property type="component" value="Chromosome 10"/>
</dbReference>
<evidence type="ECO:0000313" key="3">
    <source>
        <dbReference type="Proteomes" id="UP001153737"/>
    </source>
</evidence>
<protein>
    <submittedName>
        <fullName evidence="2">Uncharacterized protein</fullName>
    </submittedName>
</protein>
<dbReference type="AlphaFoldDB" id="A0A9N9X0R4"/>
<reference evidence="2" key="1">
    <citation type="submission" date="2022-01" db="EMBL/GenBank/DDBJ databases">
        <authorList>
            <person name="King R."/>
        </authorList>
    </citation>
    <scope>NUCLEOTIDE SEQUENCE</scope>
</reference>
<organism evidence="2 3">
    <name type="scientific">Phaedon cochleariae</name>
    <name type="common">Mustard beetle</name>
    <dbReference type="NCBI Taxonomy" id="80249"/>
    <lineage>
        <taxon>Eukaryota</taxon>
        <taxon>Metazoa</taxon>
        <taxon>Ecdysozoa</taxon>
        <taxon>Arthropoda</taxon>
        <taxon>Hexapoda</taxon>
        <taxon>Insecta</taxon>
        <taxon>Pterygota</taxon>
        <taxon>Neoptera</taxon>
        <taxon>Endopterygota</taxon>
        <taxon>Coleoptera</taxon>
        <taxon>Polyphaga</taxon>
        <taxon>Cucujiformia</taxon>
        <taxon>Chrysomeloidea</taxon>
        <taxon>Chrysomelidae</taxon>
        <taxon>Chrysomelinae</taxon>
        <taxon>Chrysomelini</taxon>
        <taxon>Phaedon</taxon>
    </lineage>
</organism>
<sequence>MFSADDNLNTMMSNRANKVMNLKGDIKNQKLLELFKSTVIRNESNINSKQNRYDQHLKEFSTYLYLIGGNLLYQTLYSNMNGAMPSITTVRRQIERTSKTFNEGEFRFRELKQFLVSRNLPLCVWISEDATKIIERIDYSPRNNKNVGFVLPIKEDGLINTAFFKATSYQEIKRQFSEETVSTYAYVIMAQPLQNNCPSFCLSVFGTDNKFSSEHVRKRWHTMKEYAQKKYGIHILGFSSDGDPRLLKCMRLEATFPQSSHLEQQNASWNWFQANLETENIPVQDTVHIGTKFRNRLLKPSIYLPVGNKIISSSHLAILISNISKDVHFLTGYDINPDDKMNFQSVERIISEKVTTALLDHVPNSEATAFYLKIIRDMLNCFLMKNMSIQMRLYLAWKVVFQLRIWRNWILTTNEFTLKDNFITLNNYISVEINAHSLILLIRKFSKFQERFPASMFVPWLMSSQPCEQLFRSTRSMTSTFSTIVNFSLLEIMNRINKIQFLQNAVNNLKGTFCFPREDSARLGSEGEIHQEIPFVILSDEEIESIVLSSLQDAKLAMNALGISDIPDNFFLNLNLRSYDNEATEHEYEDEMLSNRSDVNLSSEFDDIVSLVEDDSSNEDISGLVSGTLSHPESILLNDIENIEDHLQIKDYSKDTNKSTNIFFNDGPFLRVSYNDEIMVVRKSTLCWLFTKNRSKLSSDRTIRVRSEKKLDPTGSVMSRPMKSNIISIGDWCIFENNFKYKKTDFIIGCVLSFKYLSKKGKQTEYAKHFVNISELNVKSSIGCLANWYDIEEDGGLSNSTMNKYGFCDISNYKISVPEPNRDCDKLVIKMDILDHLKTASFRDSDSDSNSNSIRLTDSDSEELNEFEDDNSLDVALDETEKIRLEISAEKYYGVFYDQRWYIGRVLKCNENDMFTLKFLKEDLSNFYWPKPDDVDCVQKEQIFYGPINMLGCDPLQITRYDRNRIVKIFKNLKKKGVQV</sequence>
<evidence type="ECO:0000256" key="1">
    <source>
        <dbReference type="SAM" id="MobiDB-lite"/>
    </source>
</evidence>
<accession>A0A9N9X0R4</accession>
<dbReference type="EMBL" id="OU896716">
    <property type="protein sequence ID" value="CAG9814094.1"/>
    <property type="molecule type" value="Genomic_DNA"/>
</dbReference>
<feature type="region of interest" description="Disordered" evidence="1">
    <location>
        <begin position="842"/>
        <end position="867"/>
    </location>
</feature>